<reference evidence="2" key="1">
    <citation type="submission" date="2020-05" db="EMBL/GenBank/DDBJ databases">
        <title>WGS assembly of Panicum virgatum.</title>
        <authorList>
            <person name="Lovell J.T."/>
            <person name="Jenkins J."/>
            <person name="Shu S."/>
            <person name="Juenger T.E."/>
            <person name="Schmutz J."/>
        </authorList>
    </citation>
    <scope>NUCLEOTIDE SEQUENCE</scope>
    <source>
        <strain evidence="2">AP13</strain>
    </source>
</reference>
<keyword evidence="3" id="KW-1185">Reference proteome</keyword>
<comment type="caution">
    <text evidence="2">The sequence shown here is derived from an EMBL/GenBank/DDBJ whole genome shotgun (WGS) entry which is preliminary data.</text>
</comment>
<name>A0A8T0VQY3_PANVG</name>
<evidence type="ECO:0000313" key="3">
    <source>
        <dbReference type="Proteomes" id="UP000823388"/>
    </source>
</evidence>
<feature type="compositionally biased region" description="Pro residues" evidence="1">
    <location>
        <begin position="372"/>
        <end position="402"/>
    </location>
</feature>
<sequence length="430" mass="44391">MPPDARAFPGQRPEGLPAAVAHVDVHVHAPRPEQRRVQAVLVVGGEDDDALLAAGRPQPVDEVEQPGQGERPNPTRCRCRSDLVVATTVSGTRRRLTIFPRHGGIAAAVDVLDDEDGPVGHADEQPLQRAVHVHAGEVEVEEVVAEVVGHGGDEAGLAGAGRAVEQEPALPGLADAAVVVPPAGEEVEIGDDGALELRVHGERVERGRMVVADPVPGPALVHADLELAVPLLHLLGGPHDEGHVPVHGDVRVLGVEAELQHEVAVAAGAGLAFPGLHLAPAAAGRLDAGPAELDALEDVDGGIPRLEEEDPPPAGAAVAVPGAGQREAQPAHGARVEPGGQVRPRGVEEEVLLAPAADASLLAPDDERAALPPAPSPRTPPPTPPWPAPSGTRPPPAFPPQRAPSSPLAACRRRRKRFLPCLPLLLLLAG</sequence>
<feature type="compositionally biased region" description="Low complexity" evidence="1">
    <location>
        <begin position="315"/>
        <end position="324"/>
    </location>
</feature>
<dbReference type="AlphaFoldDB" id="A0A8T0VQY3"/>
<feature type="region of interest" description="Disordered" evidence="1">
    <location>
        <begin position="54"/>
        <end position="75"/>
    </location>
</feature>
<evidence type="ECO:0000313" key="2">
    <source>
        <dbReference type="EMBL" id="KAG2637348.1"/>
    </source>
</evidence>
<evidence type="ECO:0000256" key="1">
    <source>
        <dbReference type="SAM" id="MobiDB-lite"/>
    </source>
</evidence>
<organism evidence="2 3">
    <name type="scientific">Panicum virgatum</name>
    <name type="common">Blackwell switchgrass</name>
    <dbReference type="NCBI Taxonomy" id="38727"/>
    <lineage>
        <taxon>Eukaryota</taxon>
        <taxon>Viridiplantae</taxon>
        <taxon>Streptophyta</taxon>
        <taxon>Embryophyta</taxon>
        <taxon>Tracheophyta</taxon>
        <taxon>Spermatophyta</taxon>
        <taxon>Magnoliopsida</taxon>
        <taxon>Liliopsida</taxon>
        <taxon>Poales</taxon>
        <taxon>Poaceae</taxon>
        <taxon>PACMAD clade</taxon>
        <taxon>Panicoideae</taxon>
        <taxon>Panicodae</taxon>
        <taxon>Paniceae</taxon>
        <taxon>Panicinae</taxon>
        <taxon>Panicum</taxon>
        <taxon>Panicum sect. Hiantes</taxon>
    </lineage>
</organism>
<accession>A0A8T0VQY3</accession>
<dbReference type="EMBL" id="CM029040">
    <property type="protein sequence ID" value="KAG2637348.1"/>
    <property type="molecule type" value="Genomic_DNA"/>
</dbReference>
<dbReference type="Proteomes" id="UP000823388">
    <property type="component" value="Chromosome 2N"/>
</dbReference>
<feature type="region of interest" description="Disordered" evidence="1">
    <location>
        <begin position="302"/>
        <end position="343"/>
    </location>
</feature>
<proteinExistence type="predicted"/>
<feature type="region of interest" description="Disordered" evidence="1">
    <location>
        <begin position="366"/>
        <end position="409"/>
    </location>
</feature>
<gene>
    <name evidence="2" type="ORF">PVAP13_2NG513903</name>
</gene>
<protein>
    <submittedName>
        <fullName evidence="2">Uncharacterized protein</fullName>
    </submittedName>
</protein>